<comment type="caution">
    <text evidence="1">The sequence shown here is derived from an EMBL/GenBank/DDBJ whole genome shotgun (WGS) entry which is preliminary data.</text>
</comment>
<evidence type="ECO:0000313" key="1">
    <source>
        <dbReference type="EMBL" id="KAJ8128826.1"/>
    </source>
</evidence>
<gene>
    <name evidence="1" type="ORF">O1611_g4805</name>
</gene>
<reference evidence="1" key="1">
    <citation type="submission" date="2022-12" db="EMBL/GenBank/DDBJ databases">
        <title>Genome Sequence of Lasiodiplodia mahajangana.</title>
        <authorList>
            <person name="Buettner E."/>
        </authorList>
    </citation>
    <scope>NUCLEOTIDE SEQUENCE</scope>
    <source>
        <strain evidence="1">VT137</strain>
    </source>
</reference>
<evidence type="ECO:0000313" key="2">
    <source>
        <dbReference type="Proteomes" id="UP001153332"/>
    </source>
</evidence>
<sequence length="687" mass="78496">MDNDDLPHPKKLGHDDIVALSEANGDDVPEAKFCKICAPIFSENSYDRWSRFWQVWEKIRDDPWRLGSLPRPGRHHQSLQSMKDSADQGCYICCRLILDGYSDDPGPHDYQKSFPLKYRLTKPKMVSGREAYTLQFRADYVQHGYANFSIRLMSPLLTLQQLAYRSKCRTWTGNDDTARITRFWINECLTSHKGCSKRSLDGWRPSRLLDVSEDKIKLVSGDSEEARQHPYVTLSHCWGTHQFSVLTSTSMPRYVEGVDINQFEPTFREAITTVRRVGVRYLWIDCYCIIQGSDAEAVADWKYESLRMGQVYANGLLNIGALDSDGPAQGLFKSRPYHDTNGRVTWSPTQKNGPRSFYIIPNIESKDVVSSLHQMQSSSLLRRGWVLQECILASRMLSFGTGQVFWQCSELGASEASPDGILLNASEVDARWAKLFPFWMLGDAAAIHQNGIPESRGQWMRALSTYCRSHLTYPEKDLFIALEGIVAELSKVSGGVFKYGMWDSTFLETIFYDINGNYLPATRNRAQPTWHWSSCYPEARYYDIIVLNANREVRKGRCSPMAYACMSNDCRPFPDARSKDLWPNLILIGRLIEELPNTEGHYHFDTADDKDASSGQALSHVPLIYEREPKQGQSAFSIIQGLILMQSESGAYRRVGVWRVYGKEEEEASKTFRTQILKTRPQLILLE</sequence>
<proteinExistence type="predicted"/>
<protein>
    <submittedName>
        <fullName evidence="1">Uncharacterized protein</fullName>
    </submittedName>
</protein>
<dbReference type="Proteomes" id="UP001153332">
    <property type="component" value="Unassembled WGS sequence"/>
</dbReference>
<organism evidence="1 2">
    <name type="scientific">Lasiodiplodia mahajangana</name>
    <dbReference type="NCBI Taxonomy" id="1108764"/>
    <lineage>
        <taxon>Eukaryota</taxon>
        <taxon>Fungi</taxon>
        <taxon>Dikarya</taxon>
        <taxon>Ascomycota</taxon>
        <taxon>Pezizomycotina</taxon>
        <taxon>Dothideomycetes</taxon>
        <taxon>Dothideomycetes incertae sedis</taxon>
        <taxon>Botryosphaeriales</taxon>
        <taxon>Botryosphaeriaceae</taxon>
        <taxon>Lasiodiplodia</taxon>
    </lineage>
</organism>
<name>A0ACC2JMT9_9PEZI</name>
<dbReference type="EMBL" id="JAPUUL010000948">
    <property type="protein sequence ID" value="KAJ8128826.1"/>
    <property type="molecule type" value="Genomic_DNA"/>
</dbReference>
<keyword evidence="2" id="KW-1185">Reference proteome</keyword>
<accession>A0ACC2JMT9</accession>